<keyword evidence="2" id="KW-1185">Reference proteome</keyword>
<accession>A0A1W1WSD8</accession>
<protein>
    <recommendedName>
        <fullName evidence="3">Transposase</fullName>
    </recommendedName>
</protein>
<gene>
    <name evidence="1" type="ORF">SAMN05660197_0920</name>
</gene>
<evidence type="ECO:0000313" key="2">
    <source>
        <dbReference type="Proteomes" id="UP000192602"/>
    </source>
</evidence>
<evidence type="ECO:0000313" key="1">
    <source>
        <dbReference type="EMBL" id="SMC09119.1"/>
    </source>
</evidence>
<name>A0A1W1WSD8_9BACT</name>
<proteinExistence type="predicted"/>
<dbReference type="EMBL" id="FWWZ01000001">
    <property type="protein sequence ID" value="SMC09119.1"/>
    <property type="molecule type" value="Genomic_DNA"/>
</dbReference>
<reference evidence="2" key="1">
    <citation type="submission" date="2017-04" db="EMBL/GenBank/DDBJ databases">
        <authorList>
            <person name="Varghese N."/>
            <person name="Submissions S."/>
        </authorList>
    </citation>
    <scope>NUCLEOTIDE SEQUENCE [LARGE SCALE GENOMIC DNA]</scope>
    <source>
        <strain evidence="2">DSM 16512</strain>
    </source>
</reference>
<sequence>MARGGQNKKYPEEFKQIAIELAIASDKPIT</sequence>
<organism evidence="1 2">
    <name type="scientific">Nitratiruptor tergarcus DSM 16512</name>
    <dbReference type="NCBI Taxonomy" id="1069081"/>
    <lineage>
        <taxon>Bacteria</taxon>
        <taxon>Pseudomonadati</taxon>
        <taxon>Campylobacterota</taxon>
        <taxon>Epsilonproteobacteria</taxon>
        <taxon>Nautiliales</taxon>
        <taxon>Nitratiruptoraceae</taxon>
        <taxon>Nitratiruptor</taxon>
    </lineage>
</organism>
<dbReference type="Proteomes" id="UP000192602">
    <property type="component" value="Unassembled WGS sequence"/>
</dbReference>
<dbReference type="AlphaFoldDB" id="A0A1W1WSD8"/>
<evidence type="ECO:0008006" key="3">
    <source>
        <dbReference type="Google" id="ProtNLM"/>
    </source>
</evidence>